<evidence type="ECO:0000259" key="3">
    <source>
        <dbReference type="PROSITE" id="PS51670"/>
    </source>
</evidence>
<feature type="disulfide bond" evidence="1">
    <location>
        <begin position="119"/>
        <end position="137"/>
    </location>
</feature>
<proteinExistence type="predicted"/>
<dbReference type="EMBL" id="JPKZ01001448">
    <property type="protein sequence ID" value="KHN81836.1"/>
    <property type="molecule type" value="Genomic_DNA"/>
</dbReference>
<dbReference type="Pfam" id="PF01549">
    <property type="entry name" value="ShK"/>
    <property type="match status" value="3"/>
</dbReference>
<dbReference type="AlphaFoldDB" id="A0A0B2VE79"/>
<comment type="caution">
    <text evidence="1">Lacks conserved residue(s) required for the propagation of feature annotation.</text>
</comment>
<feature type="signal peptide" evidence="2">
    <location>
        <begin position="1"/>
        <end position="18"/>
    </location>
</feature>
<feature type="chain" id="PRO_5002077177" description="ShKT domain-containing protein" evidence="2">
    <location>
        <begin position="19"/>
        <end position="201"/>
    </location>
</feature>
<keyword evidence="2" id="KW-0732">Signal</keyword>
<evidence type="ECO:0000313" key="4">
    <source>
        <dbReference type="EMBL" id="KHN81836.1"/>
    </source>
</evidence>
<feature type="disulfide bond" evidence="1">
    <location>
        <begin position="128"/>
        <end position="141"/>
    </location>
</feature>
<keyword evidence="5" id="KW-1185">Reference proteome</keyword>
<dbReference type="SMART" id="SM00254">
    <property type="entry name" value="ShKT"/>
    <property type="match status" value="4"/>
</dbReference>
<organism evidence="4 5">
    <name type="scientific">Toxocara canis</name>
    <name type="common">Canine roundworm</name>
    <dbReference type="NCBI Taxonomy" id="6265"/>
    <lineage>
        <taxon>Eukaryota</taxon>
        <taxon>Metazoa</taxon>
        <taxon>Ecdysozoa</taxon>
        <taxon>Nematoda</taxon>
        <taxon>Chromadorea</taxon>
        <taxon>Rhabditida</taxon>
        <taxon>Spirurina</taxon>
        <taxon>Ascaridomorpha</taxon>
        <taxon>Ascaridoidea</taxon>
        <taxon>Toxocaridae</taxon>
        <taxon>Toxocara</taxon>
    </lineage>
</organism>
<gene>
    <name evidence="4" type="ORF">Tcan_00011</name>
</gene>
<keyword evidence="1" id="KW-1015">Disulfide bond</keyword>
<dbReference type="Proteomes" id="UP000031036">
    <property type="component" value="Unassembled WGS sequence"/>
</dbReference>
<evidence type="ECO:0000313" key="5">
    <source>
        <dbReference type="Proteomes" id="UP000031036"/>
    </source>
</evidence>
<evidence type="ECO:0000256" key="2">
    <source>
        <dbReference type="SAM" id="SignalP"/>
    </source>
</evidence>
<comment type="caution">
    <text evidence="4">The sequence shown here is derived from an EMBL/GenBank/DDBJ whole genome shotgun (WGS) entry which is preliminary data.</text>
</comment>
<name>A0A0B2VE79_TOXCA</name>
<dbReference type="PANTHER" id="PTHR21724:SF109">
    <property type="entry name" value="SHKT DOMAIN-CONTAINING PROTEIN"/>
    <property type="match status" value="1"/>
</dbReference>
<protein>
    <recommendedName>
        <fullName evidence="3">ShKT domain-containing protein</fullName>
    </recommendedName>
</protein>
<dbReference type="PANTHER" id="PTHR21724">
    <property type="entry name" value="SHKT DOMAIN-CONTAINING PROTEIN"/>
    <property type="match status" value="1"/>
</dbReference>
<accession>A0A0B2VE79</accession>
<dbReference type="OrthoDB" id="5873766at2759"/>
<feature type="domain" description="ShKT" evidence="3">
    <location>
        <begin position="112"/>
        <end position="144"/>
    </location>
</feature>
<reference evidence="4 5" key="1">
    <citation type="submission" date="2014-11" db="EMBL/GenBank/DDBJ databases">
        <title>Genetic blueprint of the zoonotic pathogen Toxocara canis.</title>
        <authorList>
            <person name="Zhu X.-Q."/>
            <person name="Korhonen P.K."/>
            <person name="Cai H."/>
            <person name="Young N.D."/>
            <person name="Nejsum P."/>
            <person name="von Samson-Himmelstjerna G."/>
            <person name="Boag P.R."/>
            <person name="Tan P."/>
            <person name="Li Q."/>
            <person name="Min J."/>
            <person name="Yang Y."/>
            <person name="Wang X."/>
            <person name="Fang X."/>
            <person name="Hall R.S."/>
            <person name="Hofmann A."/>
            <person name="Sternberg P.W."/>
            <person name="Jex A.R."/>
            <person name="Gasser R.B."/>
        </authorList>
    </citation>
    <scope>NUCLEOTIDE SEQUENCE [LARGE SCALE GENOMIC DNA]</scope>
    <source>
        <strain evidence="4">PN_DK_2014</strain>
    </source>
</reference>
<evidence type="ECO:0000256" key="1">
    <source>
        <dbReference type="PROSITE-ProRule" id="PRU01005"/>
    </source>
</evidence>
<dbReference type="PROSITE" id="PS51670">
    <property type="entry name" value="SHKT"/>
    <property type="match status" value="1"/>
</dbReference>
<dbReference type="InterPro" id="IPR003582">
    <property type="entry name" value="ShKT_dom"/>
</dbReference>
<sequence>MFRHAAFVLLLTVSLSYGQDCKDDVDFCHSIVDQKKCSLGAAKRHCRKSCGHCSEPAPRRAAPTADCYDARADCEDSFYICGLYPQVAADCKQTCEICGQPEPPSPTPGSGCEDQAGFCYFIVAQNKCGLNAAKRQCRKSCGHCQAPVPALPSPTIDCYDSYDDCENYFYVCGRSSEEASTCRMTCELCSDNRDAAEKPME</sequence>